<dbReference type="EMBL" id="DF237207">
    <property type="protein sequence ID" value="GAQ85858.1"/>
    <property type="molecule type" value="Genomic_DNA"/>
</dbReference>
<evidence type="ECO:0000313" key="2">
    <source>
        <dbReference type="EMBL" id="GAQ85858.1"/>
    </source>
</evidence>
<evidence type="ECO:0000313" key="3">
    <source>
        <dbReference type="Proteomes" id="UP000054558"/>
    </source>
</evidence>
<protein>
    <submittedName>
        <fullName evidence="2">Uncharacterized protein</fullName>
    </submittedName>
</protein>
<reference evidence="2 3" key="1">
    <citation type="journal article" date="2014" name="Nat. Commun.">
        <title>Klebsormidium flaccidum genome reveals primary factors for plant terrestrial adaptation.</title>
        <authorList>
            <person name="Hori K."/>
            <person name="Maruyama F."/>
            <person name="Fujisawa T."/>
            <person name="Togashi T."/>
            <person name="Yamamoto N."/>
            <person name="Seo M."/>
            <person name="Sato S."/>
            <person name="Yamada T."/>
            <person name="Mori H."/>
            <person name="Tajima N."/>
            <person name="Moriyama T."/>
            <person name="Ikeuchi M."/>
            <person name="Watanabe M."/>
            <person name="Wada H."/>
            <person name="Kobayashi K."/>
            <person name="Saito M."/>
            <person name="Masuda T."/>
            <person name="Sasaki-Sekimoto Y."/>
            <person name="Mashiguchi K."/>
            <person name="Awai K."/>
            <person name="Shimojima M."/>
            <person name="Masuda S."/>
            <person name="Iwai M."/>
            <person name="Nobusawa T."/>
            <person name="Narise T."/>
            <person name="Kondo S."/>
            <person name="Saito H."/>
            <person name="Sato R."/>
            <person name="Murakawa M."/>
            <person name="Ihara Y."/>
            <person name="Oshima-Yamada Y."/>
            <person name="Ohtaka K."/>
            <person name="Satoh M."/>
            <person name="Sonobe K."/>
            <person name="Ishii M."/>
            <person name="Ohtani R."/>
            <person name="Kanamori-Sato M."/>
            <person name="Honoki R."/>
            <person name="Miyazaki D."/>
            <person name="Mochizuki H."/>
            <person name="Umetsu J."/>
            <person name="Higashi K."/>
            <person name="Shibata D."/>
            <person name="Kamiya Y."/>
            <person name="Sato N."/>
            <person name="Nakamura Y."/>
            <person name="Tabata S."/>
            <person name="Ida S."/>
            <person name="Kurokawa K."/>
            <person name="Ohta H."/>
        </authorList>
    </citation>
    <scope>NUCLEOTIDE SEQUENCE [LARGE SCALE GENOMIC DNA]</scope>
    <source>
        <strain evidence="2 3">NIES-2285</strain>
    </source>
</reference>
<dbReference type="Proteomes" id="UP000054558">
    <property type="component" value="Unassembled WGS sequence"/>
</dbReference>
<accession>A0A1Y1ICQ5</accession>
<organism evidence="2 3">
    <name type="scientific">Klebsormidium nitens</name>
    <name type="common">Green alga</name>
    <name type="synonym">Ulothrix nitens</name>
    <dbReference type="NCBI Taxonomy" id="105231"/>
    <lineage>
        <taxon>Eukaryota</taxon>
        <taxon>Viridiplantae</taxon>
        <taxon>Streptophyta</taxon>
        <taxon>Klebsormidiophyceae</taxon>
        <taxon>Klebsormidiales</taxon>
        <taxon>Klebsormidiaceae</taxon>
        <taxon>Klebsormidium</taxon>
    </lineage>
</organism>
<keyword evidence="3" id="KW-1185">Reference proteome</keyword>
<proteinExistence type="predicted"/>
<gene>
    <name evidence="2" type="ORF">KFL_002580070</name>
</gene>
<feature type="region of interest" description="Disordered" evidence="1">
    <location>
        <begin position="1"/>
        <end position="32"/>
    </location>
</feature>
<feature type="compositionally biased region" description="Basic and acidic residues" evidence="1">
    <location>
        <begin position="11"/>
        <end position="27"/>
    </location>
</feature>
<evidence type="ECO:0000256" key="1">
    <source>
        <dbReference type="SAM" id="MobiDB-lite"/>
    </source>
</evidence>
<dbReference type="AlphaFoldDB" id="A0A1Y1ICQ5"/>
<sequence>MPRSLTMYHTSEGDNYHGSKSELDPPRGRTRPGTMITHRSVQRAAVADLGRAQLWRLWRPPAMHCACAEPASLLLEREYPEDKLPQHLKASGSYMLNLQRQRLASSANVNPPLQQSDYPDCYTDELEHPGDYVLTDVPVWQAFDPQGHERHRIILRTCFKVDDERFLPFSAFLASGAPKPLYLSHK</sequence>
<name>A0A1Y1ICQ5_KLENI</name>